<evidence type="ECO:0000313" key="1">
    <source>
        <dbReference type="EMBL" id="KAJ9072070.1"/>
    </source>
</evidence>
<keyword evidence="2" id="KW-1185">Reference proteome</keyword>
<protein>
    <submittedName>
        <fullName evidence="1">Uncharacterized protein</fullName>
    </submittedName>
</protein>
<accession>A0ACC2TBN6</accession>
<proteinExistence type="predicted"/>
<evidence type="ECO:0000313" key="2">
    <source>
        <dbReference type="Proteomes" id="UP001165960"/>
    </source>
</evidence>
<dbReference type="EMBL" id="QTSX02003059">
    <property type="protein sequence ID" value="KAJ9072070.1"/>
    <property type="molecule type" value="Genomic_DNA"/>
</dbReference>
<dbReference type="Proteomes" id="UP001165960">
    <property type="component" value="Unassembled WGS sequence"/>
</dbReference>
<gene>
    <name evidence="1" type="ORF">DSO57_1031014</name>
</gene>
<sequence>MKFTSAVCFLFTVASSLAIMGNACGPVNIGTQVLRRSLGVAPAKLGLVLSNHNNPSPKAPAEIKPGSTKSNIAAKSDSRQAFIGDLEKLDVKPSKKPTEVNL</sequence>
<organism evidence="1 2">
    <name type="scientific">Entomophthora muscae</name>
    <dbReference type="NCBI Taxonomy" id="34485"/>
    <lineage>
        <taxon>Eukaryota</taxon>
        <taxon>Fungi</taxon>
        <taxon>Fungi incertae sedis</taxon>
        <taxon>Zoopagomycota</taxon>
        <taxon>Entomophthoromycotina</taxon>
        <taxon>Entomophthoromycetes</taxon>
        <taxon>Entomophthorales</taxon>
        <taxon>Entomophthoraceae</taxon>
        <taxon>Entomophthora</taxon>
    </lineage>
</organism>
<reference evidence="1" key="1">
    <citation type="submission" date="2022-04" db="EMBL/GenBank/DDBJ databases">
        <title>Genome of the entomopathogenic fungus Entomophthora muscae.</title>
        <authorList>
            <person name="Elya C."/>
            <person name="Lovett B.R."/>
            <person name="Lee E."/>
            <person name="Macias A.M."/>
            <person name="Hajek A.E."/>
            <person name="De Bivort B.L."/>
            <person name="Kasson M.T."/>
            <person name="De Fine Licht H.H."/>
            <person name="Stajich J.E."/>
        </authorList>
    </citation>
    <scope>NUCLEOTIDE SEQUENCE</scope>
    <source>
        <strain evidence="1">Berkeley</strain>
    </source>
</reference>
<comment type="caution">
    <text evidence="1">The sequence shown here is derived from an EMBL/GenBank/DDBJ whole genome shotgun (WGS) entry which is preliminary data.</text>
</comment>
<name>A0ACC2TBN6_9FUNG</name>